<dbReference type="SUPFAM" id="SSF51905">
    <property type="entry name" value="FAD/NAD(P)-binding domain"/>
    <property type="match status" value="1"/>
</dbReference>
<dbReference type="InterPro" id="IPR036188">
    <property type="entry name" value="FAD/NAD-bd_sf"/>
</dbReference>
<dbReference type="EMBL" id="CAJPWZ010000409">
    <property type="protein sequence ID" value="CAG2192550.1"/>
    <property type="molecule type" value="Genomic_DNA"/>
</dbReference>
<dbReference type="InterPro" id="IPR006076">
    <property type="entry name" value="FAD-dep_OxRdtase"/>
</dbReference>
<dbReference type="Gene3D" id="3.30.9.10">
    <property type="entry name" value="D-Amino Acid Oxidase, subunit A, domain 2"/>
    <property type="match status" value="1"/>
</dbReference>
<evidence type="ECO:0000256" key="4">
    <source>
        <dbReference type="ARBA" id="ARBA00022827"/>
    </source>
</evidence>
<evidence type="ECO:0000313" key="8">
    <source>
        <dbReference type="Proteomes" id="UP000683360"/>
    </source>
</evidence>
<organism evidence="7 8">
    <name type="scientific">Mytilus edulis</name>
    <name type="common">Blue mussel</name>
    <dbReference type="NCBI Taxonomy" id="6550"/>
    <lineage>
        <taxon>Eukaryota</taxon>
        <taxon>Metazoa</taxon>
        <taxon>Spiralia</taxon>
        <taxon>Lophotrochozoa</taxon>
        <taxon>Mollusca</taxon>
        <taxon>Bivalvia</taxon>
        <taxon>Autobranchia</taxon>
        <taxon>Pteriomorphia</taxon>
        <taxon>Mytilida</taxon>
        <taxon>Mytiloidea</taxon>
        <taxon>Mytilidae</taxon>
        <taxon>Mytilinae</taxon>
        <taxon>Mytilus</taxon>
    </lineage>
</organism>
<dbReference type="GO" id="GO:0050660">
    <property type="term" value="F:flavin adenine dinucleotide binding"/>
    <property type="evidence" value="ECO:0007669"/>
    <property type="project" value="InterPro"/>
</dbReference>
<dbReference type="InterPro" id="IPR011042">
    <property type="entry name" value="6-blade_b-propeller_TolB-like"/>
</dbReference>
<keyword evidence="3" id="KW-0285">Flavoprotein</keyword>
<accession>A0A8S3QAD1</accession>
<comment type="cofactor">
    <cofactor evidence="1">
        <name>FAD</name>
        <dbReference type="ChEBI" id="CHEBI:57692"/>
    </cofactor>
</comment>
<evidence type="ECO:0000256" key="5">
    <source>
        <dbReference type="ARBA" id="ARBA00023002"/>
    </source>
</evidence>
<name>A0A8S3QAD1_MYTED</name>
<evidence type="ECO:0000256" key="2">
    <source>
        <dbReference type="ARBA" id="ARBA00010989"/>
    </source>
</evidence>
<dbReference type="OrthoDB" id="424974at2759"/>
<evidence type="ECO:0000256" key="3">
    <source>
        <dbReference type="ARBA" id="ARBA00022630"/>
    </source>
</evidence>
<evidence type="ECO:0000256" key="1">
    <source>
        <dbReference type="ARBA" id="ARBA00001974"/>
    </source>
</evidence>
<gene>
    <name evidence="7" type="ORF">MEDL_7710</name>
</gene>
<dbReference type="InterPro" id="IPR045170">
    <property type="entry name" value="MTOX"/>
</dbReference>
<dbReference type="FunFam" id="3.50.50.60:FF:001076">
    <property type="entry name" value="Uncharacterized protein"/>
    <property type="match status" value="1"/>
</dbReference>
<comment type="similarity">
    <text evidence="2">Belongs to the MSOX/MTOX family.</text>
</comment>
<sequence>MPSGKIVFADHSNDRLVIHNDNGLFVCESPVSHWPLDVTCIDENTVAVTHNAEPYYIEIINIVNRKTVRQIKTSNQCYGITNEKGRLLYYERGRGIQTQDVNSGSTVTTVVKVDEGAWNYVATSNDRIYHTINNTNSVTCYTVTGQKVWEYKDESILKSVHGVAVDNDSNVYVVSNEHDSIVVLSPDGKHARRLLTNENGIQDPYGIYFDKGRNILMVTNLCGPASIYEVKKSNSLKLSVDLQTNVQCNQCKILLTLLTRLAYHDNRYTKLTPDTYKAWEAVEKESGLQLVYNTGGVQFTRKDEMSHVIDAYAKAMAENNISFERLTGSQLRAKFPQFEIDDTYDTIYQPIAGLVDAALANSVHIQLARANGATVLEHCPVQKIEKLPNGRVLVHTPKGIFQCRRLIVTAGAWINHVLGSIGVHIPVYVTQEQVTYFATPNVKDFTKAKYPIWIYHSPKYDFYGMPMHGNSGSKIGIDAGGPVVSVDTRNYEPDKTREQACIKHLERTIPRSLGPIMYTKTCLYTMTPDRHFVVDDCSKNGWDNVIVCCGAGHAFKFASLLGKILSEMAIDGKTKYDISQFNIDREAITNPDWTPTLYMGTGGKVPTKQSSASKL</sequence>
<dbReference type="Gene3D" id="3.50.50.60">
    <property type="entry name" value="FAD/NAD(P)-binding domain"/>
    <property type="match status" value="1"/>
</dbReference>
<evidence type="ECO:0000313" key="7">
    <source>
        <dbReference type="EMBL" id="CAG2192550.1"/>
    </source>
</evidence>
<keyword evidence="4" id="KW-0274">FAD</keyword>
<comment type="caution">
    <text evidence="7">The sequence shown here is derived from an EMBL/GenBank/DDBJ whole genome shotgun (WGS) entry which is preliminary data.</text>
</comment>
<dbReference type="Pfam" id="PF01266">
    <property type="entry name" value="DAO"/>
    <property type="match status" value="1"/>
</dbReference>
<dbReference type="SUPFAM" id="SSF63829">
    <property type="entry name" value="Calcium-dependent phosphotriesterase"/>
    <property type="match status" value="1"/>
</dbReference>
<reference evidence="7" key="1">
    <citation type="submission" date="2021-03" db="EMBL/GenBank/DDBJ databases">
        <authorList>
            <person name="Bekaert M."/>
        </authorList>
    </citation>
    <scope>NUCLEOTIDE SEQUENCE</scope>
</reference>
<dbReference type="Gene3D" id="2.120.10.30">
    <property type="entry name" value="TolB, C-terminal domain"/>
    <property type="match status" value="1"/>
</dbReference>
<protein>
    <recommendedName>
        <fullName evidence="6">FAD dependent oxidoreductase domain-containing protein</fullName>
    </recommendedName>
</protein>
<dbReference type="AlphaFoldDB" id="A0A8S3QAD1"/>
<dbReference type="SUPFAM" id="SSF54373">
    <property type="entry name" value="FAD-linked reductases, C-terminal domain"/>
    <property type="match status" value="1"/>
</dbReference>
<dbReference type="PANTHER" id="PTHR10961">
    <property type="entry name" value="PEROXISOMAL SARCOSINE OXIDASE"/>
    <property type="match status" value="1"/>
</dbReference>
<dbReference type="PANTHER" id="PTHR10961:SF7">
    <property type="entry name" value="FAD DEPENDENT OXIDOREDUCTASE DOMAIN-CONTAINING PROTEIN"/>
    <property type="match status" value="1"/>
</dbReference>
<dbReference type="Proteomes" id="UP000683360">
    <property type="component" value="Unassembled WGS sequence"/>
</dbReference>
<keyword evidence="8" id="KW-1185">Reference proteome</keyword>
<feature type="domain" description="FAD dependent oxidoreductase" evidence="6">
    <location>
        <begin position="264"/>
        <end position="568"/>
    </location>
</feature>
<keyword evidence="5" id="KW-0560">Oxidoreductase</keyword>
<dbReference type="GO" id="GO:0008115">
    <property type="term" value="F:sarcosine oxidase activity"/>
    <property type="evidence" value="ECO:0007669"/>
    <property type="project" value="TreeGrafter"/>
</dbReference>
<proteinExistence type="inferred from homology"/>
<evidence type="ECO:0000259" key="6">
    <source>
        <dbReference type="Pfam" id="PF01266"/>
    </source>
</evidence>